<evidence type="ECO:0000313" key="2">
    <source>
        <dbReference type="EMBL" id="SSX33958.1"/>
    </source>
</evidence>
<name>A0A336N5Y3_CULSO</name>
<gene>
    <name evidence="2" type="primary">CSON007172</name>
</gene>
<organism evidence="2">
    <name type="scientific">Culicoides sonorensis</name>
    <name type="common">Biting midge</name>
    <dbReference type="NCBI Taxonomy" id="179676"/>
    <lineage>
        <taxon>Eukaryota</taxon>
        <taxon>Metazoa</taxon>
        <taxon>Ecdysozoa</taxon>
        <taxon>Arthropoda</taxon>
        <taxon>Hexapoda</taxon>
        <taxon>Insecta</taxon>
        <taxon>Pterygota</taxon>
        <taxon>Neoptera</taxon>
        <taxon>Endopterygota</taxon>
        <taxon>Diptera</taxon>
        <taxon>Nematocera</taxon>
        <taxon>Chironomoidea</taxon>
        <taxon>Ceratopogonidae</taxon>
        <taxon>Ceratopogoninae</taxon>
        <taxon>Culicoides</taxon>
        <taxon>Monoculicoides</taxon>
    </lineage>
</organism>
<protein>
    <submittedName>
        <fullName evidence="2">CSON007172 protein</fullName>
    </submittedName>
</protein>
<dbReference type="EMBL" id="UFQT01002702">
    <property type="protein sequence ID" value="SSX33958.1"/>
    <property type="molecule type" value="Genomic_DNA"/>
</dbReference>
<evidence type="ECO:0000256" key="1">
    <source>
        <dbReference type="SAM" id="Phobius"/>
    </source>
</evidence>
<keyword evidence="1" id="KW-0812">Transmembrane</keyword>
<dbReference type="AlphaFoldDB" id="A0A336N5Y3"/>
<sequence length="84" mass="10066">MFRFDFSKNFSIFILYANLITAINYFKTKKKYKKDKKDKGPYYGFDPISFDIVTYLKLILSTPELIVIFLHNLELKTPLFLIDR</sequence>
<reference evidence="2" key="1">
    <citation type="submission" date="2018-07" db="EMBL/GenBank/DDBJ databases">
        <authorList>
            <person name="Quirk P.G."/>
            <person name="Krulwich T.A."/>
        </authorList>
    </citation>
    <scope>NUCLEOTIDE SEQUENCE</scope>
</reference>
<proteinExistence type="predicted"/>
<accession>A0A336N5Y3</accession>
<dbReference type="VEuPathDB" id="VectorBase:CSON007172"/>
<feature type="transmembrane region" description="Helical" evidence="1">
    <location>
        <begin position="6"/>
        <end position="26"/>
    </location>
</feature>
<keyword evidence="1" id="KW-0472">Membrane</keyword>
<keyword evidence="1" id="KW-1133">Transmembrane helix</keyword>